<evidence type="ECO:0000313" key="2">
    <source>
        <dbReference type="Proteomes" id="UP000253606"/>
    </source>
</evidence>
<dbReference type="Proteomes" id="UP000253606">
    <property type="component" value="Chromosome"/>
</dbReference>
<keyword evidence="2" id="KW-1185">Reference proteome</keyword>
<protein>
    <submittedName>
        <fullName evidence="1">Uncharacterized protein</fullName>
    </submittedName>
</protein>
<dbReference type="EMBL" id="CP030840">
    <property type="protein sequence ID" value="AXC10797.1"/>
    <property type="molecule type" value="Genomic_DNA"/>
</dbReference>
<accession>A0A2Z5FWA5</accession>
<dbReference type="AlphaFoldDB" id="A0A2Z5FWA5"/>
<name>A0A2Z5FWA5_9BACT</name>
<organism evidence="1 2">
    <name type="scientific">Acidisarcina polymorpha</name>
    <dbReference type="NCBI Taxonomy" id="2211140"/>
    <lineage>
        <taxon>Bacteria</taxon>
        <taxon>Pseudomonadati</taxon>
        <taxon>Acidobacteriota</taxon>
        <taxon>Terriglobia</taxon>
        <taxon>Terriglobales</taxon>
        <taxon>Acidobacteriaceae</taxon>
        <taxon>Acidisarcina</taxon>
    </lineage>
</organism>
<dbReference type="KEGG" id="abas:ACPOL_1451"/>
<sequence>MPGSTLVARSLFPYYRPSIEELQPIFEKTMTRIPLPWEPYEISARFYRALQARALTLEIDALGDELQATTIENPDQLRRHRLLARAQRDEAERYRDFLTRTSIRTATATHSTPLRSS</sequence>
<gene>
    <name evidence="1" type="ORF">ACPOL_1451</name>
</gene>
<reference evidence="1 2" key="1">
    <citation type="journal article" date="2018" name="Front. Microbiol.">
        <title>Hydrolytic Capabilities as a Key to Environmental Success: Chitinolytic and Cellulolytic Acidobacteria From Acidic Sub-arctic Soils and Boreal Peatlands.</title>
        <authorList>
            <person name="Belova S.E."/>
            <person name="Ravin N.V."/>
            <person name="Pankratov T.A."/>
            <person name="Rakitin A.L."/>
            <person name="Ivanova A.A."/>
            <person name="Beletsky A.V."/>
            <person name="Mardanov A.V."/>
            <person name="Sinninghe Damste J.S."/>
            <person name="Dedysh S.N."/>
        </authorList>
    </citation>
    <scope>NUCLEOTIDE SEQUENCE [LARGE SCALE GENOMIC DNA]</scope>
    <source>
        <strain evidence="1 2">SBC82</strain>
    </source>
</reference>
<proteinExistence type="predicted"/>
<evidence type="ECO:0000313" key="1">
    <source>
        <dbReference type="EMBL" id="AXC10797.1"/>
    </source>
</evidence>